<evidence type="ECO:0000313" key="1">
    <source>
        <dbReference type="EMBL" id="CAG8575679.1"/>
    </source>
</evidence>
<dbReference type="AlphaFoldDB" id="A0A9N9G0A9"/>
<reference evidence="1" key="1">
    <citation type="submission" date="2021-06" db="EMBL/GenBank/DDBJ databases">
        <authorList>
            <person name="Kallberg Y."/>
            <person name="Tangrot J."/>
            <person name="Rosling A."/>
        </authorList>
    </citation>
    <scope>NUCLEOTIDE SEQUENCE</scope>
    <source>
        <strain evidence="1">BR232B</strain>
    </source>
</reference>
<protein>
    <submittedName>
        <fullName evidence="1">6246_t:CDS:1</fullName>
    </submittedName>
</protein>
<evidence type="ECO:0000313" key="2">
    <source>
        <dbReference type="Proteomes" id="UP000789739"/>
    </source>
</evidence>
<keyword evidence="2" id="KW-1185">Reference proteome</keyword>
<dbReference type="Proteomes" id="UP000789739">
    <property type="component" value="Unassembled WGS sequence"/>
</dbReference>
<gene>
    <name evidence="1" type="ORF">PBRASI_LOCUS6344</name>
</gene>
<sequence length="187" mass="21620">MSYHDPAQEEIPIELSHGRWNESEEVLARNPRYNVSVIRFYFASSAENLLTIFSVIEIIRGDVWKNPAFGVCEVSKRREIFWQLKLKIEFARIISIFTCRCSARSRNIVFWFGPGPPSEHTSSEECWRSPDLCDEGRRLYKQLFCHGYISRRNPPVFEDKGGVFGTVLSFISDGGRFPSAKSRYEAP</sequence>
<comment type="caution">
    <text evidence="1">The sequence shown here is derived from an EMBL/GenBank/DDBJ whole genome shotgun (WGS) entry which is preliminary data.</text>
</comment>
<name>A0A9N9G0A9_9GLOM</name>
<accession>A0A9N9G0A9</accession>
<organism evidence="1 2">
    <name type="scientific">Paraglomus brasilianum</name>
    <dbReference type="NCBI Taxonomy" id="144538"/>
    <lineage>
        <taxon>Eukaryota</taxon>
        <taxon>Fungi</taxon>
        <taxon>Fungi incertae sedis</taxon>
        <taxon>Mucoromycota</taxon>
        <taxon>Glomeromycotina</taxon>
        <taxon>Glomeromycetes</taxon>
        <taxon>Paraglomerales</taxon>
        <taxon>Paraglomeraceae</taxon>
        <taxon>Paraglomus</taxon>
    </lineage>
</organism>
<proteinExistence type="predicted"/>
<dbReference type="EMBL" id="CAJVPI010000832">
    <property type="protein sequence ID" value="CAG8575679.1"/>
    <property type="molecule type" value="Genomic_DNA"/>
</dbReference>